<feature type="compositionally biased region" description="Pro residues" evidence="11">
    <location>
        <begin position="356"/>
        <end position="365"/>
    </location>
</feature>
<dbReference type="GO" id="GO:0098858">
    <property type="term" value="C:actin-based cell projection"/>
    <property type="evidence" value="ECO:0007669"/>
    <property type="project" value="TreeGrafter"/>
</dbReference>
<protein>
    <recommendedName>
        <fullName evidence="8">ABI gene family member 3</fullName>
    </recommendedName>
    <alternativeName>
        <fullName evidence="9">New molecule including SH3</fullName>
    </alternativeName>
</protein>
<evidence type="ECO:0000256" key="1">
    <source>
        <dbReference type="ARBA" id="ARBA00004496"/>
    </source>
</evidence>
<dbReference type="PANTHER" id="PTHR10460:SF60">
    <property type="entry name" value="ABI GENE FAMILY MEMBER 3"/>
    <property type="match status" value="1"/>
</dbReference>
<dbReference type="SMART" id="SM00326">
    <property type="entry name" value="SH3"/>
    <property type="match status" value="1"/>
</dbReference>
<evidence type="ECO:0000256" key="6">
    <source>
        <dbReference type="ARBA" id="ARBA00023054"/>
    </source>
</evidence>
<comment type="subcellular location">
    <subcellularLocation>
        <location evidence="1">Cytoplasm</location>
    </subcellularLocation>
</comment>
<proteinExistence type="inferred from homology"/>
<evidence type="ECO:0000256" key="10">
    <source>
        <dbReference type="PROSITE-ProRule" id="PRU00192"/>
    </source>
</evidence>
<dbReference type="GO" id="GO:0035591">
    <property type="term" value="F:signaling adaptor activity"/>
    <property type="evidence" value="ECO:0007669"/>
    <property type="project" value="TreeGrafter"/>
</dbReference>
<evidence type="ECO:0000256" key="8">
    <source>
        <dbReference type="ARBA" id="ARBA00074771"/>
    </source>
</evidence>
<feature type="region of interest" description="Disordered" evidence="11">
    <location>
        <begin position="163"/>
        <end position="395"/>
    </location>
</feature>
<feature type="domain" description="SH3" evidence="12">
    <location>
        <begin position="540"/>
        <end position="596"/>
    </location>
</feature>
<comment type="similarity">
    <text evidence="2">Belongs to the ABI family.</text>
</comment>
<dbReference type="InterPro" id="IPR001452">
    <property type="entry name" value="SH3_domain"/>
</dbReference>
<dbReference type="PANTHER" id="PTHR10460">
    <property type="entry name" value="ABL INTERACTOR FAMILY MEMBER"/>
    <property type="match status" value="1"/>
</dbReference>
<name>A0A315VUL5_GAMAF</name>
<dbReference type="InterPro" id="IPR028455">
    <property type="entry name" value="ABI3_SH3"/>
</dbReference>
<keyword evidence="4" id="KW-0963">Cytoplasm</keyword>
<feature type="compositionally biased region" description="Pro residues" evidence="11">
    <location>
        <begin position="330"/>
        <end position="339"/>
    </location>
</feature>
<dbReference type="InterPro" id="IPR012849">
    <property type="entry name" value="Abl-interactor_HHR_dom"/>
</dbReference>
<dbReference type="CDD" id="cd11826">
    <property type="entry name" value="SH3_Abi"/>
    <property type="match status" value="1"/>
</dbReference>
<keyword evidence="6" id="KW-0175">Coiled coil</keyword>
<dbReference type="GO" id="GO:0030027">
    <property type="term" value="C:lamellipodium"/>
    <property type="evidence" value="ECO:0007669"/>
    <property type="project" value="TreeGrafter"/>
</dbReference>
<accession>A0A315VUL5</accession>
<dbReference type="Pfam" id="PF00018">
    <property type="entry name" value="SH3_1"/>
    <property type="match status" value="1"/>
</dbReference>
<dbReference type="GO" id="GO:0002357">
    <property type="term" value="P:defense response to tumor cell"/>
    <property type="evidence" value="ECO:0007669"/>
    <property type="project" value="UniProtKB-ARBA"/>
</dbReference>
<evidence type="ECO:0000256" key="5">
    <source>
        <dbReference type="ARBA" id="ARBA00022553"/>
    </source>
</evidence>
<dbReference type="Gene3D" id="2.30.30.40">
    <property type="entry name" value="SH3 Domains"/>
    <property type="match status" value="1"/>
</dbReference>
<organism evidence="13 14">
    <name type="scientific">Gambusia affinis</name>
    <name type="common">Western mosquitofish</name>
    <name type="synonym">Heterandria affinis</name>
    <dbReference type="NCBI Taxonomy" id="33528"/>
    <lineage>
        <taxon>Eukaryota</taxon>
        <taxon>Metazoa</taxon>
        <taxon>Chordata</taxon>
        <taxon>Craniata</taxon>
        <taxon>Vertebrata</taxon>
        <taxon>Euteleostomi</taxon>
        <taxon>Actinopterygii</taxon>
        <taxon>Neopterygii</taxon>
        <taxon>Teleostei</taxon>
        <taxon>Neoteleostei</taxon>
        <taxon>Acanthomorphata</taxon>
        <taxon>Ovalentaria</taxon>
        <taxon>Atherinomorphae</taxon>
        <taxon>Cyprinodontiformes</taxon>
        <taxon>Poeciliidae</taxon>
        <taxon>Poeciliinae</taxon>
        <taxon>Gambusia</taxon>
    </lineage>
</organism>
<feature type="compositionally biased region" description="Pro residues" evidence="11">
    <location>
        <begin position="288"/>
        <end position="300"/>
    </location>
</feature>
<dbReference type="STRING" id="33528.ENSGAFP00000025441"/>
<keyword evidence="5" id="KW-0597">Phosphoprotein</keyword>
<evidence type="ECO:0000256" key="9">
    <source>
        <dbReference type="ARBA" id="ARBA00080253"/>
    </source>
</evidence>
<evidence type="ECO:0000256" key="2">
    <source>
        <dbReference type="ARBA" id="ARBA00010020"/>
    </source>
</evidence>
<evidence type="ECO:0000256" key="4">
    <source>
        <dbReference type="ARBA" id="ARBA00022490"/>
    </source>
</evidence>
<feature type="non-terminal residue" evidence="13">
    <location>
        <position position="596"/>
    </location>
</feature>
<dbReference type="Gene3D" id="6.10.140.1620">
    <property type="match status" value="1"/>
</dbReference>
<evidence type="ECO:0000256" key="11">
    <source>
        <dbReference type="SAM" id="MobiDB-lite"/>
    </source>
</evidence>
<comment type="subunit">
    <text evidence="7">May interact with PAK1 and PAK2. Probably interacts with TARSH.</text>
</comment>
<dbReference type="SUPFAM" id="SSF50044">
    <property type="entry name" value="SH3-domain"/>
    <property type="match status" value="1"/>
</dbReference>
<sequence length="596" mass="63806">MKDQNYKDEVTKILEEAPSARKALQENYQNLLNVADYCYNTYTQSGENSKKALEETKNFTTQSLASVAYQISTLANSVLSLLDAQTNQLRKMESSINLIGQTIEMHKEKVARREIGAFTAVRRVPRNHKIIPPTGTQPRPSYSRRSINYQQLDEIGHGIKVSGKQPEKTGTIRKHGASIRSNKAPEPVQCPVAPPAGGSSFGKPVAPPTIPPIGQAPPDCDILTSLLDEAPLPPPLPDEALPQSGDVISGLPPPPPPPDSSGLMVAPTAPPPPPPPPGPSGVVINQSAPPPPPPPPPPPSSSGVVINHSAPAPPPIAPLTLETVVEENSLPPPSPPPPSDNNGFPPLSNDGSHFLAPPPPPPPPQEGDVTLTSRRSRRRRSPPTTRSVSLRVRSGPASRCRYTRSLFLPAVQSCKLLSSNKNSGEADDGSLNNSVVVLNGVGLYSWSGRIRIPPPPSYPPPHAPPEPIASSSSSSSSPFPLLSRSSSASPRLCLPARLEHLDLQILAPPPPLPLDDIGEFDDIMPPLPPPVDYDINAPPDYLEKVVALYAYEASKPDDLPLTEGDIIYVLRRHDDGWCEGVCNGRQGFFPENYVQA</sequence>
<evidence type="ECO:0000256" key="3">
    <source>
        <dbReference type="ARBA" id="ARBA00022443"/>
    </source>
</evidence>
<evidence type="ECO:0000313" key="14">
    <source>
        <dbReference type="Proteomes" id="UP000250572"/>
    </source>
</evidence>
<dbReference type="Proteomes" id="UP000250572">
    <property type="component" value="Unassembled WGS sequence"/>
</dbReference>
<dbReference type="InterPro" id="IPR036028">
    <property type="entry name" value="SH3-like_dom_sf"/>
</dbReference>
<feature type="compositionally biased region" description="Pro residues" evidence="11">
    <location>
        <begin position="456"/>
        <end position="467"/>
    </location>
</feature>
<dbReference type="AlphaFoldDB" id="A0A315VUL5"/>
<dbReference type="PRINTS" id="PR00499">
    <property type="entry name" value="P67PHOX"/>
</dbReference>
<dbReference type="GO" id="GO:0017124">
    <property type="term" value="F:SH3 domain binding"/>
    <property type="evidence" value="ECO:0007669"/>
    <property type="project" value="TreeGrafter"/>
</dbReference>
<dbReference type="GO" id="GO:0001764">
    <property type="term" value="P:neuron migration"/>
    <property type="evidence" value="ECO:0007669"/>
    <property type="project" value="TreeGrafter"/>
</dbReference>
<dbReference type="GO" id="GO:0031209">
    <property type="term" value="C:SCAR complex"/>
    <property type="evidence" value="ECO:0007669"/>
    <property type="project" value="UniProtKB-ARBA"/>
</dbReference>
<dbReference type="EMBL" id="NHOQ01001148">
    <property type="protein sequence ID" value="PWA26984.1"/>
    <property type="molecule type" value="Genomic_DNA"/>
</dbReference>
<gene>
    <name evidence="13" type="ORF">CCH79_00019237</name>
</gene>
<keyword evidence="3 10" id="KW-0728">SH3 domain</keyword>
<reference evidence="13 14" key="1">
    <citation type="journal article" date="2018" name="G3 (Bethesda)">
        <title>A High-Quality Reference Genome for the Invasive Mosquitofish Gambusia affinis Using a Chicago Library.</title>
        <authorList>
            <person name="Hoffberg S.L."/>
            <person name="Troendle N.J."/>
            <person name="Glenn T.C."/>
            <person name="Mahmud O."/>
            <person name="Louha S."/>
            <person name="Chalopin D."/>
            <person name="Bennetzen J.L."/>
            <person name="Mauricio R."/>
        </authorList>
    </citation>
    <scope>NUCLEOTIDE SEQUENCE [LARGE SCALE GENOMIC DNA]</scope>
    <source>
        <strain evidence="13">NE01/NJP1002.9</strain>
        <tissue evidence="13">Muscle</tissue>
    </source>
</reference>
<feature type="compositionally biased region" description="Pro residues" evidence="11">
    <location>
        <begin position="268"/>
        <end position="279"/>
    </location>
</feature>
<evidence type="ECO:0000256" key="7">
    <source>
        <dbReference type="ARBA" id="ARBA00063868"/>
    </source>
</evidence>
<dbReference type="Pfam" id="PF07815">
    <property type="entry name" value="Abi_HHR"/>
    <property type="match status" value="1"/>
</dbReference>
<feature type="compositionally biased region" description="Low complexity" evidence="11">
    <location>
        <begin position="382"/>
        <end position="391"/>
    </location>
</feature>
<dbReference type="InterPro" id="IPR028457">
    <property type="entry name" value="ABI"/>
</dbReference>
<keyword evidence="14" id="KW-1185">Reference proteome</keyword>
<comment type="caution">
    <text evidence="13">The sequence shown here is derived from an EMBL/GenBank/DDBJ whole genome shotgun (WGS) entry which is preliminary data.</text>
</comment>
<dbReference type="FunFam" id="2.30.30.40:FF:000170">
    <property type="entry name" value="ABI gene family member 3"/>
    <property type="match status" value="1"/>
</dbReference>
<feature type="region of interest" description="Disordered" evidence="11">
    <location>
        <begin position="456"/>
        <end position="482"/>
    </location>
</feature>
<feature type="compositionally biased region" description="Pro residues" evidence="11">
    <location>
        <begin position="205"/>
        <end position="215"/>
    </location>
</feature>
<dbReference type="PRINTS" id="PR00452">
    <property type="entry name" value="SH3DOMAIN"/>
</dbReference>
<dbReference type="PROSITE" id="PS50002">
    <property type="entry name" value="SH3"/>
    <property type="match status" value="1"/>
</dbReference>
<evidence type="ECO:0000313" key="13">
    <source>
        <dbReference type="EMBL" id="PWA26984.1"/>
    </source>
</evidence>
<evidence type="ECO:0000259" key="12">
    <source>
        <dbReference type="PROSITE" id="PS50002"/>
    </source>
</evidence>
<feature type="compositionally biased region" description="Low complexity" evidence="11">
    <location>
        <begin position="468"/>
        <end position="482"/>
    </location>
</feature>